<evidence type="ECO:0000313" key="2">
    <source>
        <dbReference type="EMBL" id="MQL84142.1"/>
    </source>
</evidence>
<dbReference type="PANTHER" id="PTHR46635:SF2">
    <property type="entry name" value="GLYCOSYL TRANSFERASE FAMILY 1 DOMAIN-CONTAINING PROTEIN"/>
    <property type="match status" value="1"/>
</dbReference>
<evidence type="ECO:0000313" key="3">
    <source>
        <dbReference type="Proteomes" id="UP000652761"/>
    </source>
</evidence>
<dbReference type="AlphaFoldDB" id="A0A843UEA9"/>
<dbReference type="OrthoDB" id="741493at2759"/>
<gene>
    <name evidence="2" type="ORF">Taro_016658</name>
</gene>
<organism evidence="2 3">
    <name type="scientific">Colocasia esculenta</name>
    <name type="common">Wild taro</name>
    <name type="synonym">Arum esculentum</name>
    <dbReference type="NCBI Taxonomy" id="4460"/>
    <lineage>
        <taxon>Eukaryota</taxon>
        <taxon>Viridiplantae</taxon>
        <taxon>Streptophyta</taxon>
        <taxon>Embryophyta</taxon>
        <taxon>Tracheophyta</taxon>
        <taxon>Spermatophyta</taxon>
        <taxon>Magnoliopsida</taxon>
        <taxon>Liliopsida</taxon>
        <taxon>Araceae</taxon>
        <taxon>Aroideae</taxon>
        <taxon>Colocasieae</taxon>
        <taxon>Colocasia</taxon>
    </lineage>
</organism>
<dbReference type="PANTHER" id="PTHR46635">
    <property type="entry name" value="GLYCOSYL TRANSFERASE FAMILY 1 PROTEIN"/>
    <property type="match status" value="1"/>
</dbReference>
<feature type="compositionally biased region" description="Basic residues" evidence="1">
    <location>
        <begin position="10"/>
        <end position="23"/>
    </location>
</feature>
<dbReference type="Proteomes" id="UP000652761">
    <property type="component" value="Unassembled WGS sequence"/>
</dbReference>
<protein>
    <submittedName>
        <fullName evidence="2">Uncharacterized protein</fullName>
    </submittedName>
</protein>
<keyword evidence="3" id="KW-1185">Reference proteome</keyword>
<feature type="region of interest" description="Disordered" evidence="1">
    <location>
        <begin position="394"/>
        <end position="416"/>
    </location>
</feature>
<name>A0A843UEA9_COLES</name>
<proteinExistence type="predicted"/>
<evidence type="ECO:0000256" key="1">
    <source>
        <dbReference type="SAM" id="MobiDB-lite"/>
    </source>
</evidence>
<sequence length="416" mass="47712">MQTRVARQASGRRRQHPCRGRARRGGEGDGKCELRLGYPARWRAGTAGAHWCPSRGGPDGPTAWVLGATEQVRPGGYWHPARRGGAIGGESKVTQGSRIHDVVAVHRLSVLNDTYYKNILCEYGGMLAIANRSDAIHKTPWIGFQSWRAAGRKVSLSLEAEKALEEVLYTETRGDVFYYWARTDLESRDTKENNIPEFWSICDVLNNGHCRDMFEDAFRLMYALPNDISALPPMPATGHWSALNSWVMPTQSFLEFIMFSRIFVDSLDSLNGNSSIQNPCLLGSSKLEKTHCYCRVLELLVNVWAYHSARKMVYLNPVSGELEEQHPIMQRKGLMWVKYFNFTLLKSMDEDLAEATVDQLYPRKNFLWPLTGEVYCPLILEREREYRYRLKMDKRRKDKEKQIERKRAGRSQKPLG</sequence>
<accession>A0A843UEA9</accession>
<dbReference type="EMBL" id="NMUH01000742">
    <property type="protein sequence ID" value="MQL84142.1"/>
    <property type="molecule type" value="Genomic_DNA"/>
</dbReference>
<feature type="region of interest" description="Disordered" evidence="1">
    <location>
        <begin position="1"/>
        <end position="29"/>
    </location>
</feature>
<reference evidence="2" key="1">
    <citation type="submission" date="2017-07" db="EMBL/GenBank/DDBJ databases">
        <title>Taro Niue Genome Assembly and Annotation.</title>
        <authorList>
            <person name="Atibalentja N."/>
            <person name="Keating K."/>
            <person name="Fields C.J."/>
        </authorList>
    </citation>
    <scope>NUCLEOTIDE SEQUENCE</scope>
    <source>
        <strain evidence="2">Niue_2</strain>
        <tissue evidence="2">Leaf</tissue>
    </source>
</reference>
<comment type="caution">
    <text evidence="2">The sequence shown here is derived from an EMBL/GenBank/DDBJ whole genome shotgun (WGS) entry which is preliminary data.</text>
</comment>